<gene>
    <name evidence="1" type="ORF">QYE76_061411</name>
</gene>
<keyword evidence="2" id="KW-1185">Reference proteome</keyword>
<comment type="caution">
    <text evidence="1">The sequence shown here is derived from an EMBL/GenBank/DDBJ whole genome shotgun (WGS) entry which is preliminary data.</text>
</comment>
<sequence>FRVGAGIPVLVASHFATINLQRASWLLLARLNLGFFLRENLLLCASYLPLGVPNERVSYTPSGGQVVFVRNWAHMVYKYDLHYSDFVEFNL</sequence>
<protein>
    <submittedName>
        <fullName evidence="1">Uncharacterized protein</fullName>
    </submittedName>
</protein>
<organism evidence="1 2">
    <name type="scientific">Lolium multiflorum</name>
    <name type="common">Italian ryegrass</name>
    <name type="synonym">Lolium perenne subsp. multiflorum</name>
    <dbReference type="NCBI Taxonomy" id="4521"/>
    <lineage>
        <taxon>Eukaryota</taxon>
        <taxon>Viridiplantae</taxon>
        <taxon>Streptophyta</taxon>
        <taxon>Embryophyta</taxon>
        <taxon>Tracheophyta</taxon>
        <taxon>Spermatophyta</taxon>
        <taxon>Magnoliopsida</taxon>
        <taxon>Liliopsida</taxon>
        <taxon>Poales</taxon>
        <taxon>Poaceae</taxon>
        <taxon>BOP clade</taxon>
        <taxon>Pooideae</taxon>
        <taxon>Poodae</taxon>
        <taxon>Poeae</taxon>
        <taxon>Poeae Chloroplast Group 2 (Poeae type)</taxon>
        <taxon>Loliodinae</taxon>
        <taxon>Loliinae</taxon>
        <taxon>Lolium</taxon>
    </lineage>
</organism>
<dbReference type="EMBL" id="JAUUTY010000004">
    <property type="protein sequence ID" value="KAK1643606.1"/>
    <property type="molecule type" value="Genomic_DNA"/>
</dbReference>
<evidence type="ECO:0000313" key="2">
    <source>
        <dbReference type="Proteomes" id="UP001231189"/>
    </source>
</evidence>
<proteinExistence type="predicted"/>
<name>A0AAD8W4N4_LOLMU</name>
<dbReference type="Proteomes" id="UP001231189">
    <property type="component" value="Unassembled WGS sequence"/>
</dbReference>
<reference evidence="1" key="1">
    <citation type="submission" date="2023-07" db="EMBL/GenBank/DDBJ databases">
        <title>A chromosome-level genome assembly of Lolium multiflorum.</title>
        <authorList>
            <person name="Chen Y."/>
            <person name="Copetti D."/>
            <person name="Kolliker R."/>
            <person name="Studer B."/>
        </authorList>
    </citation>
    <scope>NUCLEOTIDE SEQUENCE</scope>
    <source>
        <strain evidence="1">02402/16</strain>
        <tissue evidence="1">Leaf</tissue>
    </source>
</reference>
<evidence type="ECO:0000313" key="1">
    <source>
        <dbReference type="EMBL" id="KAK1643606.1"/>
    </source>
</evidence>
<feature type="non-terminal residue" evidence="1">
    <location>
        <position position="1"/>
    </location>
</feature>
<dbReference type="AlphaFoldDB" id="A0AAD8W4N4"/>
<accession>A0AAD8W4N4</accession>